<accession>L8GXL3</accession>
<feature type="compositionally biased region" description="Low complexity" evidence="2">
    <location>
        <begin position="888"/>
        <end position="916"/>
    </location>
</feature>
<feature type="compositionally biased region" description="Basic and acidic residues" evidence="2">
    <location>
        <begin position="556"/>
        <end position="589"/>
    </location>
</feature>
<dbReference type="Gene3D" id="1.10.555.10">
    <property type="entry name" value="Rho GTPase activation protein"/>
    <property type="match status" value="1"/>
</dbReference>
<gene>
    <name evidence="4" type="ORF">ACA1_060350</name>
</gene>
<keyword evidence="1" id="KW-0343">GTPase activation</keyword>
<dbReference type="VEuPathDB" id="AmoebaDB:ACA1_060350"/>
<feature type="compositionally biased region" description="Low complexity" evidence="2">
    <location>
        <begin position="754"/>
        <end position="768"/>
    </location>
</feature>
<dbReference type="SMART" id="SM00324">
    <property type="entry name" value="RhoGAP"/>
    <property type="match status" value="1"/>
</dbReference>
<feature type="region of interest" description="Disordered" evidence="2">
    <location>
        <begin position="552"/>
        <end position="600"/>
    </location>
</feature>
<dbReference type="OrthoDB" id="185175at2759"/>
<feature type="region of interest" description="Disordered" evidence="2">
    <location>
        <begin position="490"/>
        <end position="537"/>
    </location>
</feature>
<feature type="compositionally biased region" description="Basic and acidic residues" evidence="2">
    <location>
        <begin position="744"/>
        <end position="753"/>
    </location>
</feature>
<evidence type="ECO:0000256" key="2">
    <source>
        <dbReference type="SAM" id="MobiDB-lite"/>
    </source>
</evidence>
<feature type="region of interest" description="Disordered" evidence="2">
    <location>
        <begin position="164"/>
        <end position="233"/>
    </location>
</feature>
<dbReference type="InterPro" id="IPR008936">
    <property type="entry name" value="Rho_GTPase_activation_prot"/>
</dbReference>
<dbReference type="KEGG" id="acan:ACA1_060350"/>
<feature type="region of interest" description="Disordered" evidence="2">
    <location>
        <begin position="39"/>
        <end position="72"/>
    </location>
</feature>
<evidence type="ECO:0000256" key="1">
    <source>
        <dbReference type="ARBA" id="ARBA00022468"/>
    </source>
</evidence>
<dbReference type="CDD" id="cd00159">
    <property type="entry name" value="RhoGAP"/>
    <property type="match status" value="1"/>
</dbReference>
<feature type="compositionally biased region" description="Basic residues" evidence="2">
    <location>
        <begin position="170"/>
        <end position="179"/>
    </location>
</feature>
<dbReference type="PANTHER" id="PTHR15228:SF25">
    <property type="entry name" value="F-BAR DOMAIN-CONTAINING PROTEIN"/>
    <property type="match status" value="1"/>
</dbReference>
<dbReference type="EMBL" id="KB007974">
    <property type="protein sequence ID" value="ELR17308.1"/>
    <property type="molecule type" value="Genomic_DNA"/>
</dbReference>
<proteinExistence type="predicted"/>
<dbReference type="PROSITE" id="PS50238">
    <property type="entry name" value="RHOGAP"/>
    <property type="match status" value="1"/>
</dbReference>
<feature type="compositionally biased region" description="Acidic residues" evidence="2">
    <location>
        <begin position="966"/>
        <end position="977"/>
    </location>
</feature>
<dbReference type="Pfam" id="PF00620">
    <property type="entry name" value="RhoGAP"/>
    <property type="match status" value="1"/>
</dbReference>
<name>L8GXL3_ACACF</name>
<dbReference type="GO" id="GO:0005096">
    <property type="term" value="F:GTPase activator activity"/>
    <property type="evidence" value="ECO:0007669"/>
    <property type="project" value="UniProtKB-KW"/>
</dbReference>
<feature type="compositionally biased region" description="Basic and acidic residues" evidence="2">
    <location>
        <begin position="780"/>
        <end position="796"/>
    </location>
</feature>
<keyword evidence="5" id="KW-1185">Reference proteome</keyword>
<feature type="compositionally biased region" description="Basic and acidic residues" evidence="2">
    <location>
        <begin position="504"/>
        <end position="516"/>
    </location>
</feature>
<evidence type="ECO:0000259" key="3">
    <source>
        <dbReference type="PROSITE" id="PS50238"/>
    </source>
</evidence>
<evidence type="ECO:0000313" key="5">
    <source>
        <dbReference type="Proteomes" id="UP000011083"/>
    </source>
</evidence>
<feature type="compositionally biased region" description="Basic and acidic residues" evidence="2">
    <location>
        <begin position="1347"/>
        <end position="1370"/>
    </location>
</feature>
<feature type="compositionally biased region" description="Basic residues" evidence="2">
    <location>
        <begin position="769"/>
        <end position="779"/>
    </location>
</feature>
<feature type="region of interest" description="Disordered" evidence="2">
    <location>
        <begin position="678"/>
        <end position="1058"/>
    </location>
</feature>
<feature type="non-terminal residue" evidence="4">
    <location>
        <position position="1"/>
    </location>
</feature>
<feature type="region of interest" description="Disordered" evidence="2">
    <location>
        <begin position="1290"/>
        <end position="1370"/>
    </location>
</feature>
<dbReference type="InterPro" id="IPR051025">
    <property type="entry name" value="RhoGAP"/>
</dbReference>
<organism evidence="4 5">
    <name type="scientific">Acanthamoeba castellanii (strain ATCC 30010 / Neff)</name>
    <dbReference type="NCBI Taxonomy" id="1257118"/>
    <lineage>
        <taxon>Eukaryota</taxon>
        <taxon>Amoebozoa</taxon>
        <taxon>Discosea</taxon>
        <taxon>Longamoebia</taxon>
        <taxon>Centramoebida</taxon>
        <taxon>Acanthamoebidae</taxon>
        <taxon>Acanthamoeba</taxon>
    </lineage>
</organism>
<feature type="compositionally biased region" description="Polar residues" evidence="2">
    <location>
        <begin position="1294"/>
        <end position="1311"/>
    </location>
</feature>
<protein>
    <submittedName>
        <fullName evidence="4">Rho GTPase activating protein, putative</fullName>
    </submittedName>
</protein>
<feature type="domain" description="Rho-GAP" evidence="3">
    <location>
        <begin position="1102"/>
        <end position="1287"/>
    </location>
</feature>
<dbReference type="GeneID" id="14917883"/>
<feature type="compositionally biased region" description="Basic and acidic residues" evidence="2">
    <location>
        <begin position="1045"/>
        <end position="1058"/>
    </location>
</feature>
<reference evidence="4 5" key="1">
    <citation type="journal article" date="2013" name="Genome Biol.">
        <title>Genome of Acanthamoeba castellanii highlights extensive lateral gene transfer and early evolution of tyrosine kinase signaling.</title>
        <authorList>
            <person name="Clarke M."/>
            <person name="Lohan A.J."/>
            <person name="Liu B."/>
            <person name="Lagkouvardos I."/>
            <person name="Roy S."/>
            <person name="Zafar N."/>
            <person name="Bertelli C."/>
            <person name="Schilde C."/>
            <person name="Kianianmomeni A."/>
            <person name="Burglin T.R."/>
            <person name="Frech C."/>
            <person name="Turcotte B."/>
            <person name="Kopec K.O."/>
            <person name="Synnott J.M."/>
            <person name="Choo C."/>
            <person name="Paponov I."/>
            <person name="Finkler A."/>
            <person name="Soon Heng Tan C."/>
            <person name="Hutchins A.P."/>
            <person name="Weinmeier T."/>
            <person name="Rattei T."/>
            <person name="Chu J.S."/>
            <person name="Gimenez G."/>
            <person name="Irimia M."/>
            <person name="Rigden D.J."/>
            <person name="Fitzpatrick D.A."/>
            <person name="Lorenzo-Morales J."/>
            <person name="Bateman A."/>
            <person name="Chiu C.H."/>
            <person name="Tang P."/>
            <person name="Hegemann P."/>
            <person name="Fromm H."/>
            <person name="Raoult D."/>
            <person name="Greub G."/>
            <person name="Miranda-Saavedra D."/>
            <person name="Chen N."/>
            <person name="Nash P."/>
            <person name="Ginger M.L."/>
            <person name="Horn M."/>
            <person name="Schaap P."/>
            <person name="Caler L."/>
            <person name="Loftus B."/>
        </authorList>
    </citation>
    <scope>NUCLEOTIDE SEQUENCE [LARGE SCALE GENOMIC DNA]</scope>
    <source>
        <strain evidence="4 5">Neff</strain>
    </source>
</reference>
<dbReference type="Proteomes" id="UP000011083">
    <property type="component" value="Unassembled WGS sequence"/>
</dbReference>
<dbReference type="InterPro" id="IPR000198">
    <property type="entry name" value="RhoGAP_dom"/>
</dbReference>
<dbReference type="PANTHER" id="PTHR15228">
    <property type="entry name" value="SPERMATHECAL PHYSIOLOGY VARIANT"/>
    <property type="match status" value="1"/>
</dbReference>
<feature type="compositionally biased region" description="Acidic residues" evidence="2">
    <location>
        <begin position="54"/>
        <end position="66"/>
    </location>
</feature>
<dbReference type="GO" id="GO:0007165">
    <property type="term" value="P:signal transduction"/>
    <property type="evidence" value="ECO:0007669"/>
    <property type="project" value="InterPro"/>
</dbReference>
<feature type="compositionally biased region" description="Basic and acidic residues" evidence="2">
    <location>
        <begin position="678"/>
        <end position="730"/>
    </location>
</feature>
<evidence type="ECO:0000313" key="4">
    <source>
        <dbReference type="EMBL" id="ELR17308.1"/>
    </source>
</evidence>
<sequence>CRWSPRTPAGRALGREARVHRRRHLLLLLRGRPARVRGCGQMRMERRRRGRTGEEEDGEEEEEEEGGDPHRLARGLREARKALRQLRRENAELRALRAEERQQASEAQYGEAEKKQLMKTIRLLAKERRTSQHVMNLTKFKAEMRALELEAELHQERTLRRRAETQALSHHAHHAHHAHAHDDDDQAPEMATSGGIAGESPIEDHPGGHPPDGKAPLGVGGGTGGSATEDHSDLARRLERELAQERQEKHELRQLYGKRIAELEALVERLQEEGKPASAHKRQDRINHHSTDVDDVDDEMDALHSSLEMSRAVSREHGLALICPPPGVEGGASHAVNPVVVQAMNHTLSRLLHSSRLVSWRDVAEFSAVLKSDLGRRQFANSLTAFVRKLSVTCLSKPSFDLLVNICRTMTEEMHRATDADVVLRHREWVTASELMRVAERVCYREQKKKGRAVDVHLLHFLKASPVWCSRALWEANFWDTLARLQQQQQQEEELATAAGDASESSHTRSRSESEAAGRGGGAEKAQQVAGSNKIMSKERSARTMLGIFGGMMSKQNDKLGDRTSRNDSAKPASRDDEPASRELAPLKDPRKKLHDQREEWEVSGDMAIVSLGDKEARAEQALFVAALQRVGEQMVDWDLPSPFLHDALSALCRLFSLPASAYNDLLQHVHLYVDDPTRKKEEKRMLKRTKAEDDRRKKEEDKENERLQKQWKEEERRTKGLKGAEERYGGAEARGGGGDEGSGDGRGRDEHGSSSSSSSGASLVSGKSRGKSFRKRKDKKEEAVGSSGRGKEKALKKQQAAARESPAPADDTTPPAAAAAGGDGGDLGGGDLSGGAAVATTEGCGPGGDVVGGILKLSGNSRKARKGGDKKPLSGGTKITFAPRVETATATTSTTSTTSTSTTSTSSTTNTPTNPHHQHHHRRHDHLDPEQTPEDGPGDTIDSQKNIGEPVAAQMDPLGQHASKEDDDDHEEEEEQAAAAGAGLTSQQQQRKGKGHSRSRSVGTFIPSLSLNPFLRRDEDDAGGGKVDHGRSFPSLLSPRRIIASRDRDRELEREKEKREKELRTFLGHNYGILASPHDKKRPAAAADDDPDDARRRVFHVPLRTLLQRDGTPLPRLAADAISALHREEALTTVGIFRVTSAQSEIDDLVSLLDAGVSVHTVASLLKRFLKCLPEPLLSWQLYPRFLSVASLGDPVERLRELRVLVNLLPTENRSLLGDLTRLLVDIASRAAVNKMNATNLATVIGPTLLYSQPDSEEASSDSLLGNMNAANLVVESIIAFHAELFGTPAREPNSTSVPQPTDDATTRNTLPADAAGRQEVKGGGSTDAARELPGLNETAVSRLRSVRDQWRKRETSSGERLATKSKDV</sequence>
<dbReference type="RefSeq" id="XP_004339321.1">
    <property type="nucleotide sequence ID" value="XM_004339273.1"/>
</dbReference>
<feature type="compositionally biased region" description="Low complexity" evidence="2">
    <location>
        <begin position="798"/>
        <end position="821"/>
    </location>
</feature>
<feature type="compositionally biased region" description="Gly residues" evidence="2">
    <location>
        <begin position="822"/>
        <end position="834"/>
    </location>
</feature>
<dbReference type="SUPFAM" id="SSF48350">
    <property type="entry name" value="GTPase activation domain, GAP"/>
    <property type="match status" value="1"/>
</dbReference>